<dbReference type="Proteomes" id="UP000182719">
    <property type="component" value="Unassembled WGS sequence"/>
</dbReference>
<dbReference type="PANTHER" id="PTHR43289:SF6">
    <property type="entry name" value="SERINE_THREONINE-PROTEIN KINASE NEKL-3"/>
    <property type="match status" value="1"/>
</dbReference>
<accession>A0A1H7YJS5</accession>
<evidence type="ECO:0000259" key="6">
    <source>
        <dbReference type="PROSITE" id="PS50011"/>
    </source>
</evidence>
<dbReference type="PROSITE" id="PS50011">
    <property type="entry name" value="PROTEIN_KINASE_DOM"/>
    <property type="match status" value="1"/>
</dbReference>
<dbReference type="PANTHER" id="PTHR43289">
    <property type="entry name" value="MITOGEN-ACTIVATED PROTEIN KINASE KINASE KINASE 20-RELATED"/>
    <property type="match status" value="1"/>
</dbReference>
<keyword evidence="3 7" id="KW-0418">Kinase</keyword>
<evidence type="ECO:0000256" key="2">
    <source>
        <dbReference type="ARBA" id="ARBA00022741"/>
    </source>
</evidence>
<evidence type="ECO:0000256" key="1">
    <source>
        <dbReference type="ARBA" id="ARBA00022679"/>
    </source>
</evidence>
<reference evidence="8" key="1">
    <citation type="submission" date="2016-10" db="EMBL/GenBank/DDBJ databases">
        <authorList>
            <person name="Varghese N."/>
            <person name="Submissions S."/>
        </authorList>
    </citation>
    <scope>NUCLEOTIDE SEQUENCE [LARGE SCALE GENOMIC DNA]</scope>
    <source>
        <strain evidence="8">DSM 17044</strain>
    </source>
</reference>
<dbReference type="Gene3D" id="1.10.510.10">
    <property type="entry name" value="Transferase(Phosphotransferase) domain 1"/>
    <property type="match status" value="1"/>
</dbReference>
<dbReference type="SUPFAM" id="SSF56112">
    <property type="entry name" value="Protein kinase-like (PK-like)"/>
    <property type="match status" value="1"/>
</dbReference>
<keyword evidence="1" id="KW-0808">Transferase</keyword>
<keyword evidence="2" id="KW-0547">Nucleotide-binding</keyword>
<dbReference type="InterPro" id="IPR011009">
    <property type="entry name" value="Kinase-like_dom_sf"/>
</dbReference>
<feature type="region of interest" description="Disordered" evidence="5">
    <location>
        <begin position="358"/>
        <end position="392"/>
    </location>
</feature>
<dbReference type="SMART" id="SM00220">
    <property type="entry name" value="S_TKc"/>
    <property type="match status" value="1"/>
</dbReference>
<dbReference type="OrthoDB" id="5524425at2"/>
<organism evidence="7 8">
    <name type="scientific">Stigmatella aurantiaca</name>
    <dbReference type="NCBI Taxonomy" id="41"/>
    <lineage>
        <taxon>Bacteria</taxon>
        <taxon>Pseudomonadati</taxon>
        <taxon>Myxococcota</taxon>
        <taxon>Myxococcia</taxon>
        <taxon>Myxococcales</taxon>
        <taxon>Cystobacterineae</taxon>
        <taxon>Archangiaceae</taxon>
        <taxon>Stigmatella</taxon>
    </lineage>
</organism>
<sequence length="442" mass="48375">MTNSAGLAPGTEIGAWRVVSHQGQGAYGAVYRAERVGDEGAGPFALKLALHPLDPRFEREGELLARLNTPHVPRLQDRGWWMPEGTPFPYLVMEWVEGLPLYEWGTRHVLTSRQALRLLAHVARALEATHAVEGVHRDVKGDNIRVRADGTAVLMDFGSSNYRQAQTLTHQHPPPGTPEYQSPESQRFQWETRHQPRIRYEAQPADDVYALGVTAYRLCTGQYPPGLELKQTEEGFEFVDPPWVPPETLASVCPELAALIRQMLHEEPAERGSAASVAQALERAAKKAGRAADQPLAGGQYVALPPPASAAWRPALVAALGMCLSLAVWWWGSQSLGGAKWTADRQHPEEAPVGLADSTLDASTAGPPAEFEQGGMALDVPETPLPGQHRPPCAKQELKINGGCWRRLADATPPCGVRTYEWKGMCYVPMFDPPRPSTSNLP</sequence>
<evidence type="ECO:0000256" key="3">
    <source>
        <dbReference type="ARBA" id="ARBA00022777"/>
    </source>
</evidence>
<evidence type="ECO:0000313" key="8">
    <source>
        <dbReference type="Proteomes" id="UP000182719"/>
    </source>
</evidence>
<evidence type="ECO:0000313" key="7">
    <source>
        <dbReference type="EMBL" id="SEM45578.1"/>
    </source>
</evidence>
<dbReference type="CDD" id="cd14014">
    <property type="entry name" value="STKc_PknB_like"/>
    <property type="match status" value="1"/>
</dbReference>
<dbReference type="AlphaFoldDB" id="A0A1H7YJS5"/>
<proteinExistence type="predicted"/>
<keyword evidence="8" id="KW-1185">Reference proteome</keyword>
<evidence type="ECO:0000256" key="5">
    <source>
        <dbReference type="SAM" id="MobiDB-lite"/>
    </source>
</evidence>
<dbReference type="GO" id="GO:0005524">
    <property type="term" value="F:ATP binding"/>
    <property type="evidence" value="ECO:0007669"/>
    <property type="project" value="UniProtKB-KW"/>
</dbReference>
<dbReference type="RefSeq" id="WP_075009491.1">
    <property type="nucleotide sequence ID" value="NZ_FOAP01000017.1"/>
</dbReference>
<dbReference type="EMBL" id="FOAP01000017">
    <property type="protein sequence ID" value="SEM45578.1"/>
    <property type="molecule type" value="Genomic_DNA"/>
</dbReference>
<dbReference type="InterPro" id="IPR000719">
    <property type="entry name" value="Prot_kinase_dom"/>
</dbReference>
<dbReference type="GO" id="GO:0004674">
    <property type="term" value="F:protein serine/threonine kinase activity"/>
    <property type="evidence" value="ECO:0007669"/>
    <property type="project" value="UniProtKB-KW"/>
</dbReference>
<dbReference type="Gene3D" id="3.30.200.20">
    <property type="entry name" value="Phosphorylase Kinase, domain 1"/>
    <property type="match status" value="1"/>
</dbReference>
<gene>
    <name evidence="7" type="ORF">SAMN05444354_11728</name>
</gene>
<dbReference type="Pfam" id="PF00069">
    <property type="entry name" value="Pkinase"/>
    <property type="match status" value="1"/>
</dbReference>
<evidence type="ECO:0000256" key="4">
    <source>
        <dbReference type="ARBA" id="ARBA00022840"/>
    </source>
</evidence>
<feature type="domain" description="Protein kinase" evidence="6">
    <location>
        <begin position="16"/>
        <end position="297"/>
    </location>
</feature>
<protein>
    <submittedName>
        <fullName evidence="7">Serine/threonine protein kinase</fullName>
    </submittedName>
</protein>
<name>A0A1H7YJS5_STIAU</name>
<keyword evidence="7" id="KW-0723">Serine/threonine-protein kinase</keyword>
<keyword evidence="4" id="KW-0067">ATP-binding</keyword>